<dbReference type="EMBL" id="KI545851">
    <property type="protein sequence ID" value="EST10003.1"/>
    <property type="molecule type" value="Genomic_DNA"/>
</dbReference>
<proteinExistence type="predicted"/>
<protein>
    <recommendedName>
        <fullName evidence="3">PH domain-containing protein</fullName>
    </recommendedName>
</protein>
<dbReference type="eggNOG" id="ENOG502R2HS">
    <property type="taxonomic scope" value="Eukaryota"/>
</dbReference>
<dbReference type="HOGENOM" id="CLU_1086338_0_0_1"/>
<sequence length="256" mass="28215">MQSCPSDAANDEPVQIRHKQLVITGEALGLSRPHDLDLVSSDPYSRRPTNAVCIVSSANVTDLCEWQRALEGAIDRGRSAYRDRFERRRSSASMLDTIALFEQLQDRTREEWCLDTTTPMLGASSSLPSLEPSSTREATESDFSASAFIDYYASPTTTTTTASTPYSFKDAYLSIMRRYADSELTSPLASGPRSGRLDVPVSPCSFDFEDDEDESPCSPLDPWLPQRAAKGSISSASSNSYADETVRQIFAEGFRC</sequence>
<accession>V5F100</accession>
<dbReference type="OrthoDB" id="2550291at2759"/>
<evidence type="ECO:0008006" key="3">
    <source>
        <dbReference type="Google" id="ProtNLM"/>
    </source>
</evidence>
<keyword evidence="2" id="KW-1185">Reference proteome</keyword>
<gene>
    <name evidence="1" type="ORF">PSEUBRA_SCAF1g00471</name>
</gene>
<reference evidence="2" key="1">
    <citation type="journal article" date="2013" name="Genome Announc.">
        <title>Draft genome sequence of Pseudozyma brasiliensis sp. nov. strain GHG001, a high producer of endo-1,4-xylanase isolated from an insect pest of sugarcane.</title>
        <authorList>
            <person name="Oliveira J.V.D.C."/>
            <person name="dos Santos R.A.C."/>
            <person name="Borges T.A."/>
            <person name="Riano-Pachon D.M."/>
            <person name="Goldman G.H."/>
        </authorList>
    </citation>
    <scope>NUCLEOTIDE SEQUENCE [LARGE SCALE GENOMIC DNA]</scope>
    <source>
        <strain evidence="2">GHG001</strain>
    </source>
</reference>
<dbReference type="AlphaFoldDB" id="V5F100"/>
<evidence type="ECO:0000313" key="1">
    <source>
        <dbReference type="EMBL" id="EST10003.1"/>
    </source>
</evidence>
<dbReference type="GeneID" id="27418662"/>
<evidence type="ECO:0000313" key="2">
    <source>
        <dbReference type="Proteomes" id="UP000019377"/>
    </source>
</evidence>
<name>V5F100_KALBG</name>
<dbReference type="Proteomes" id="UP000019377">
    <property type="component" value="Unassembled WGS sequence"/>
</dbReference>
<organism evidence="1 2">
    <name type="scientific">Kalmanozyma brasiliensis (strain GHG001)</name>
    <name type="common">Yeast</name>
    <name type="synonym">Pseudozyma brasiliensis</name>
    <dbReference type="NCBI Taxonomy" id="1365824"/>
    <lineage>
        <taxon>Eukaryota</taxon>
        <taxon>Fungi</taxon>
        <taxon>Dikarya</taxon>
        <taxon>Basidiomycota</taxon>
        <taxon>Ustilaginomycotina</taxon>
        <taxon>Ustilaginomycetes</taxon>
        <taxon>Ustilaginales</taxon>
        <taxon>Ustilaginaceae</taxon>
        <taxon>Kalmanozyma</taxon>
    </lineage>
</organism>